<dbReference type="Gramene" id="PRQ33660">
    <property type="protein sequence ID" value="PRQ33660"/>
    <property type="gene ID" value="RchiOBHm_Chr5g0060061"/>
</dbReference>
<proteinExistence type="predicted"/>
<dbReference type="Gene3D" id="3.80.10.10">
    <property type="entry name" value="Ribonuclease Inhibitor"/>
    <property type="match status" value="1"/>
</dbReference>
<organism evidence="2 3">
    <name type="scientific">Rosa chinensis</name>
    <name type="common">China rose</name>
    <dbReference type="NCBI Taxonomy" id="74649"/>
    <lineage>
        <taxon>Eukaryota</taxon>
        <taxon>Viridiplantae</taxon>
        <taxon>Streptophyta</taxon>
        <taxon>Embryophyta</taxon>
        <taxon>Tracheophyta</taxon>
        <taxon>Spermatophyta</taxon>
        <taxon>Magnoliopsida</taxon>
        <taxon>eudicotyledons</taxon>
        <taxon>Gunneridae</taxon>
        <taxon>Pentapetalae</taxon>
        <taxon>rosids</taxon>
        <taxon>fabids</taxon>
        <taxon>Rosales</taxon>
        <taxon>Rosaceae</taxon>
        <taxon>Rosoideae</taxon>
        <taxon>Rosoideae incertae sedis</taxon>
        <taxon>Rosa</taxon>
    </lineage>
</organism>
<accession>A0A2P6QHL2</accession>
<gene>
    <name evidence="2" type="ORF">RchiOBHm_Chr5g0060061</name>
</gene>
<reference evidence="2 3" key="1">
    <citation type="journal article" date="2018" name="Nat. Genet.">
        <title>The Rosa genome provides new insights in the design of modern roses.</title>
        <authorList>
            <person name="Bendahmane M."/>
        </authorList>
    </citation>
    <scope>NUCLEOTIDE SEQUENCE [LARGE SCALE GENOMIC DNA]</scope>
    <source>
        <strain evidence="3">cv. Old Blush</strain>
    </source>
</reference>
<dbReference type="AlphaFoldDB" id="A0A2P6QHL2"/>
<dbReference type="InterPro" id="IPR032675">
    <property type="entry name" value="LRR_dom_sf"/>
</dbReference>
<dbReference type="EMBL" id="PDCK01000043">
    <property type="protein sequence ID" value="PRQ33660.1"/>
    <property type="molecule type" value="Genomic_DNA"/>
</dbReference>
<sequence length="160" mass="17938">MCKTLRVLKLYLKRFADTKPPTSGCCFPSLKFLHVTVFNPVTTMQKLFSRCPVLEDLTIDGTIDVDFIGIDDNFKISAPELKMLRISLEINQDPIDVYINSPNLENIDLKRFGLTNFFLMGSEKSLVNASVAFRGRSEFEAEEQQVLSNVLCNGASGSSF</sequence>
<dbReference type="SUPFAM" id="SSF52047">
    <property type="entry name" value="RNI-like"/>
    <property type="match status" value="1"/>
</dbReference>
<feature type="domain" description="F-box/LRR-repeat protein 15/At3g58940/PEG3-like LRR" evidence="1">
    <location>
        <begin position="2"/>
        <end position="88"/>
    </location>
</feature>
<dbReference type="PANTHER" id="PTHR31900:SF34">
    <property type="entry name" value="EMB|CAB62440.1-RELATED"/>
    <property type="match status" value="1"/>
</dbReference>
<dbReference type="PANTHER" id="PTHR31900">
    <property type="entry name" value="F-BOX/RNI SUPERFAMILY PROTEIN-RELATED"/>
    <property type="match status" value="1"/>
</dbReference>
<evidence type="ECO:0000313" key="2">
    <source>
        <dbReference type="EMBL" id="PRQ33660.1"/>
    </source>
</evidence>
<keyword evidence="3" id="KW-1185">Reference proteome</keyword>
<evidence type="ECO:0000259" key="1">
    <source>
        <dbReference type="Pfam" id="PF24758"/>
    </source>
</evidence>
<protein>
    <submittedName>
        <fullName evidence="2">Putative leucine-rich repeat domain, L domain-containing protein</fullName>
    </submittedName>
</protein>
<evidence type="ECO:0000313" key="3">
    <source>
        <dbReference type="Proteomes" id="UP000238479"/>
    </source>
</evidence>
<dbReference type="Pfam" id="PF24758">
    <property type="entry name" value="LRR_At5g56370"/>
    <property type="match status" value="1"/>
</dbReference>
<dbReference type="InterPro" id="IPR055411">
    <property type="entry name" value="LRR_FXL15/At3g58940/PEG3-like"/>
</dbReference>
<comment type="caution">
    <text evidence="2">The sequence shown here is derived from an EMBL/GenBank/DDBJ whole genome shotgun (WGS) entry which is preliminary data.</text>
</comment>
<name>A0A2P6QHL2_ROSCH</name>
<dbReference type="Proteomes" id="UP000238479">
    <property type="component" value="Chromosome 5"/>
</dbReference>
<dbReference type="InterPro" id="IPR050232">
    <property type="entry name" value="FBL13/AtMIF1-like"/>
</dbReference>